<protein>
    <submittedName>
        <fullName evidence="1">Uncharacterized protein</fullName>
    </submittedName>
</protein>
<proteinExistence type="predicted"/>
<dbReference type="EMBL" id="CAQN01000148">
    <property type="protein sequence ID" value="CCQ65289.1"/>
    <property type="molecule type" value="Genomic_DNA"/>
</dbReference>
<evidence type="ECO:0000313" key="2">
    <source>
        <dbReference type="Proteomes" id="UP000018130"/>
    </source>
</evidence>
<organism evidence="1 2">
    <name type="scientific">Crocosphaera watsonii WH 0402</name>
    <dbReference type="NCBI Taxonomy" id="1284629"/>
    <lineage>
        <taxon>Bacteria</taxon>
        <taxon>Bacillati</taxon>
        <taxon>Cyanobacteriota</taxon>
        <taxon>Cyanophyceae</taxon>
        <taxon>Oscillatoriophycideae</taxon>
        <taxon>Chroococcales</taxon>
        <taxon>Aphanothecaceae</taxon>
        <taxon>Crocosphaera</taxon>
    </lineage>
</organism>
<name>T2JJQ1_CROWT</name>
<accession>T2JJQ1</accession>
<comment type="caution">
    <text evidence="1">The sequence shown here is derived from an EMBL/GenBank/DDBJ whole genome shotgun (WGS) entry which is preliminary data.</text>
</comment>
<dbReference type="Proteomes" id="UP000018130">
    <property type="component" value="Unassembled WGS sequence"/>
</dbReference>
<reference evidence="1 2" key="2">
    <citation type="submission" date="2013-09" db="EMBL/GenBank/DDBJ databases">
        <title>Whole genome comparison of six Crocosphaera watsonii strains with differing phenotypes.</title>
        <authorList>
            <person name="Bench S.R."/>
            <person name="Heller P."/>
            <person name="Frank I."/>
            <person name="Arciniega M."/>
            <person name="Shilova I.N."/>
            <person name="Zehr J.P."/>
        </authorList>
    </citation>
    <scope>NUCLEOTIDE SEQUENCE [LARGE SCALE GENOMIC DNA]</scope>
    <source>
        <strain evidence="1 2">WH 0402</strain>
    </source>
</reference>
<sequence length="43" mass="4775">MVEINEDMTQGKILGVVDSAVSQWVAIDELNLRSPEQFLSALQ</sequence>
<reference evidence="1 2" key="1">
    <citation type="submission" date="2013-01" db="EMBL/GenBank/DDBJ databases">
        <authorList>
            <person name="Bench S."/>
        </authorList>
    </citation>
    <scope>NUCLEOTIDE SEQUENCE [LARGE SCALE GENOMIC DNA]</scope>
    <source>
        <strain evidence="1 2">WH 0402</strain>
    </source>
</reference>
<evidence type="ECO:0000313" key="1">
    <source>
        <dbReference type="EMBL" id="CCQ65289.1"/>
    </source>
</evidence>
<gene>
    <name evidence="1" type="ORF">CWATWH0402_3720</name>
</gene>
<dbReference type="AlphaFoldDB" id="T2JJQ1"/>
<dbReference type="RefSeq" id="WP_269432745.1">
    <property type="nucleotide sequence ID" value="NZ_CAQN01000148.1"/>
</dbReference>